<dbReference type="HOGENOM" id="CLU_1602311_0_0_1"/>
<evidence type="ECO:0000256" key="4">
    <source>
        <dbReference type="SAM" id="MobiDB-lite"/>
    </source>
</evidence>
<dbReference type="Gene3D" id="1.10.10.10">
    <property type="entry name" value="Winged helix-like DNA-binding domain superfamily/Winged helix DNA-binding domain"/>
    <property type="match status" value="1"/>
</dbReference>
<evidence type="ECO:0000259" key="5">
    <source>
        <dbReference type="Pfam" id="PF00447"/>
    </source>
</evidence>
<feature type="domain" description="HSF-type DNA-binding" evidence="5">
    <location>
        <begin position="110"/>
        <end position="163"/>
    </location>
</feature>
<organism evidence="6 7">
    <name type="scientific">Aspergillus fumigatus (strain CBS 144.89 / FGSC A1163 / CEA10)</name>
    <name type="common">Neosartorya fumigata</name>
    <dbReference type="NCBI Taxonomy" id="451804"/>
    <lineage>
        <taxon>Eukaryota</taxon>
        <taxon>Fungi</taxon>
        <taxon>Dikarya</taxon>
        <taxon>Ascomycota</taxon>
        <taxon>Pezizomycotina</taxon>
        <taxon>Eurotiomycetes</taxon>
        <taxon>Eurotiomycetidae</taxon>
        <taxon>Eurotiales</taxon>
        <taxon>Aspergillaceae</taxon>
        <taxon>Aspergillus</taxon>
        <taxon>Aspergillus subgen. Fumigati</taxon>
    </lineage>
</organism>
<dbReference type="EMBL" id="DS499602">
    <property type="protein sequence ID" value="EDP47918.1"/>
    <property type="molecule type" value="Genomic_DNA"/>
</dbReference>
<name>B0YE34_ASPFC</name>
<dbReference type="InterPro" id="IPR036390">
    <property type="entry name" value="WH_DNA-bd_sf"/>
</dbReference>
<dbReference type="VEuPathDB" id="FungiDB:AFUB_097690"/>
<dbReference type="GO" id="GO:0003700">
    <property type="term" value="F:DNA-binding transcription factor activity"/>
    <property type="evidence" value="ECO:0007669"/>
    <property type="project" value="InterPro"/>
</dbReference>
<comment type="subcellular location">
    <subcellularLocation>
        <location evidence="1">Nucleus</location>
    </subcellularLocation>
</comment>
<gene>
    <name evidence="6" type="ORF">AFUB_097690</name>
</gene>
<dbReference type="Pfam" id="PF00447">
    <property type="entry name" value="HSF_DNA-bind"/>
    <property type="match status" value="1"/>
</dbReference>
<dbReference type="SUPFAM" id="SSF46785">
    <property type="entry name" value="Winged helix' DNA-binding domain"/>
    <property type="match status" value="1"/>
</dbReference>
<evidence type="ECO:0000256" key="2">
    <source>
        <dbReference type="ARBA" id="ARBA00023125"/>
    </source>
</evidence>
<evidence type="ECO:0000256" key="1">
    <source>
        <dbReference type="ARBA" id="ARBA00004123"/>
    </source>
</evidence>
<evidence type="ECO:0000313" key="6">
    <source>
        <dbReference type="EMBL" id="EDP47918.1"/>
    </source>
</evidence>
<keyword evidence="7" id="KW-1185">Reference proteome</keyword>
<accession>B0YE34</accession>
<keyword evidence="2" id="KW-0238">DNA-binding</keyword>
<keyword evidence="3" id="KW-0539">Nucleus</keyword>
<sequence length="166" mass="18666">MALPTKVVPMDLSEEYANGSNIQSLQKSPMDRGSTPLDRTDRFNPTMTTVNASPRGTSIADVITKPDTHQSHRQKRGDICLSSSTGLLRMSSTYETLSTSYTVLIYRFRAMNGQQNERIIRWSEDGNTVVRVNEQELTTKLLPAFNITNYFSLTQQLEKLGFRAGL</sequence>
<dbReference type="Proteomes" id="UP000001699">
    <property type="component" value="Unassembled WGS sequence"/>
</dbReference>
<reference evidence="6 7" key="1">
    <citation type="journal article" date="2008" name="PLoS Genet.">
        <title>Genomic islands in the pathogenic filamentous fungus Aspergillus fumigatus.</title>
        <authorList>
            <person name="Fedorova N.D."/>
            <person name="Khaldi N."/>
            <person name="Joardar V.S."/>
            <person name="Maiti R."/>
            <person name="Amedeo P."/>
            <person name="Anderson M.J."/>
            <person name="Crabtree J."/>
            <person name="Silva J.C."/>
            <person name="Badger J.H."/>
            <person name="Albarraq A."/>
            <person name="Angiuoli S."/>
            <person name="Bussey H."/>
            <person name="Bowyer P."/>
            <person name="Cotty P.J."/>
            <person name="Dyer P.S."/>
            <person name="Egan A."/>
            <person name="Galens K."/>
            <person name="Fraser-Liggett C.M."/>
            <person name="Haas B.J."/>
            <person name="Inman J.M."/>
            <person name="Kent R."/>
            <person name="Lemieux S."/>
            <person name="Malavazi I."/>
            <person name="Orvis J."/>
            <person name="Roemer T."/>
            <person name="Ronning C.M."/>
            <person name="Sundaram J.P."/>
            <person name="Sutton G."/>
            <person name="Turner G."/>
            <person name="Venter J.C."/>
            <person name="White O.R."/>
            <person name="Whitty B.R."/>
            <person name="Youngman P."/>
            <person name="Wolfe K.H."/>
            <person name="Goldman G.H."/>
            <person name="Wortman J.R."/>
            <person name="Jiang B."/>
            <person name="Denning D.W."/>
            <person name="Nierman W.C."/>
        </authorList>
    </citation>
    <scope>NUCLEOTIDE SEQUENCE [LARGE SCALE GENOMIC DNA]</scope>
    <source>
        <strain evidence="7">CBS 144.89 / FGSC A1163 / CEA10</strain>
    </source>
</reference>
<evidence type="ECO:0000256" key="3">
    <source>
        <dbReference type="ARBA" id="ARBA00023242"/>
    </source>
</evidence>
<dbReference type="InterPro" id="IPR000232">
    <property type="entry name" value="HSF_DNA-bd"/>
</dbReference>
<feature type="region of interest" description="Disordered" evidence="4">
    <location>
        <begin position="18"/>
        <end position="53"/>
    </location>
</feature>
<dbReference type="GO" id="GO:0043565">
    <property type="term" value="F:sequence-specific DNA binding"/>
    <property type="evidence" value="ECO:0007669"/>
    <property type="project" value="InterPro"/>
</dbReference>
<dbReference type="GO" id="GO:0005634">
    <property type="term" value="C:nucleus"/>
    <property type="evidence" value="ECO:0007669"/>
    <property type="project" value="UniProtKB-SubCell"/>
</dbReference>
<dbReference type="AlphaFoldDB" id="B0YE34"/>
<evidence type="ECO:0000313" key="7">
    <source>
        <dbReference type="Proteomes" id="UP000001699"/>
    </source>
</evidence>
<feature type="compositionally biased region" description="Polar residues" evidence="4">
    <location>
        <begin position="43"/>
        <end position="53"/>
    </location>
</feature>
<protein>
    <recommendedName>
        <fullName evidence="5">HSF-type DNA-binding domain-containing protein</fullName>
    </recommendedName>
</protein>
<proteinExistence type="predicted"/>
<feature type="compositionally biased region" description="Polar residues" evidence="4">
    <location>
        <begin position="18"/>
        <end position="27"/>
    </location>
</feature>
<dbReference type="InterPro" id="IPR036388">
    <property type="entry name" value="WH-like_DNA-bd_sf"/>
</dbReference>